<dbReference type="EMBL" id="CP050951">
    <property type="protein sequence ID" value="QJQ10707.1"/>
    <property type="molecule type" value="Genomic_DNA"/>
</dbReference>
<dbReference type="InterPro" id="IPR010727">
    <property type="entry name" value="DUF1302"/>
</dbReference>
<accession>A0AAP9SPF6</accession>
<dbReference type="AlphaFoldDB" id="A0AAP9SPF6"/>
<dbReference type="Pfam" id="PF06980">
    <property type="entry name" value="DUF1302"/>
    <property type="match status" value="1"/>
</dbReference>
<reference evidence="1 2" key="2">
    <citation type="submission" date="2020-04" db="EMBL/GenBank/DDBJ databases">
        <title>Complete genome sequence of Pseudomonas putida strain JQ581.</title>
        <authorList>
            <person name="Mu Y."/>
        </authorList>
    </citation>
    <scope>NUCLEOTIDE SEQUENCE [LARGE SCALE GENOMIC DNA]</scope>
    <source>
        <strain evidence="1 2">JQ581</strain>
    </source>
</reference>
<proteinExistence type="predicted"/>
<protein>
    <submittedName>
        <fullName evidence="1">DUF1302 domain-containing protein</fullName>
    </submittedName>
</protein>
<sequence length="554" mass="59793">MKSAQLWVREGRLHKAALGIAVTAISTGLLQNANAIAIDTGNPDVQLRWDNTLRYNLGYRVEPQSKSILANPNFDDGDRNFERGLVTNRLDVLSEADLVFNQLYGARVSAAAWYDQAYEHLDNDNVATSNHLKNGQPALGLSRYADRYYNGPSGEILDAFVFGQFELGSAQVNGKLGQHSLAWGEALLTGGAVHGVSYSQNALDLGKAQASPGIEAKELYRPQPQVSTQLQLTPELSVAAQYFFDWERMQMPEAGTYFGAQDIVNEGAQSLVAVPGVPGVRLLRGADIIKEKHGDYGVAMRWRPQWLDGTLGFYYRNFTDKLPQVYQQASSRTFGLAYGDDVDLYGVSLSTVLGGLSVGVDLNYRTNMPLVSNVAALPAGALPDDTPGARGNTVHGLVNVVGTLGDTALFDSAAYAAELTWNTWTAVTDNKALFKGNDSYNAVDKPDKNATALGLNFTPTWFQVFPGADLSLPLSFSQGLHGNSVVTLGGNEGTGSYSVGVGLDYLSQYRFDLKYVDFFGDVDKGSNGAVSVANGTSAILKDRGLITFTFKTTI</sequence>
<gene>
    <name evidence="1" type="ORF">A3L25_015250</name>
</gene>
<evidence type="ECO:0000313" key="1">
    <source>
        <dbReference type="EMBL" id="QJQ10707.1"/>
    </source>
</evidence>
<organism evidence="1 2">
    <name type="scientific">Pseudomonas putida</name>
    <name type="common">Arthrobacter siderocapsulatus</name>
    <dbReference type="NCBI Taxonomy" id="303"/>
    <lineage>
        <taxon>Bacteria</taxon>
        <taxon>Pseudomonadati</taxon>
        <taxon>Pseudomonadota</taxon>
        <taxon>Gammaproteobacteria</taxon>
        <taxon>Pseudomonadales</taxon>
        <taxon>Pseudomonadaceae</taxon>
        <taxon>Pseudomonas</taxon>
    </lineage>
</organism>
<dbReference type="Proteomes" id="UP000076857">
    <property type="component" value="Chromosome"/>
</dbReference>
<evidence type="ECO:0000313" key="2">
    <source>
        <dbReference type="Proteomes" id="UP000076857"/>
    </source>
</evidence>
<reference evidence="1 2" key="1">
    <citation type="submission" date="2016-04" db="EMBL/GenBank/DDBJ databases">
        <authorList>
            <person name="Qiu J."/>
        </authorList>
    </citation>
    <scope>NUCLEOTIDE SEQUENCE [LARGE SCALE GENOMIC DNA]</scope>
    <source>
        <strain evidence="1 2">JQ581</strain>
    </source>
</reference>
<name>A0AAP9SPF6_PSEPU</name>
<dbReference type="RefSeq" id="WP_063424305.1">
    <property type="nucleotide sequence ID" value="NZ_CP050951.1"/>
</dbReference>